<proteinExistence type="predicted"/>
<evidence type="ECO:0000313" key="2">
    <source>
        <dbReference type="Proteomes" id="UP000252008"/>
    </source>
</evidence>
<dbReference type="AlphaFoldDB" id="A0A375YN31"/>
<dbReference type="STRING" id="39692.BST38_19415"/>
<keyword evidence="2" id="KW-1185">Reference proteome</keyword>
<sequence length="141" mass="15603">MLNTTGHTVTDAVRVFNKHVLNPVMLRLAGRRHWYAAVIRHSGRATGRHYSTPVVADRVADGFIIPLPYGQKVDWLRNAQAANAATLVVDGQSFAVSDPRIVSFEAVADQLPARRRRIFQRFGINEFVTFEVSTESGSGPS</sequence>
<accession>A0A375YN31</accession>
<evidence type="ECO:0008006" key="3">
    <source>
        <dbReference type="Google" id="ProtNLM"/>
    </source>
</evidence>
<dbReference type="InterPro" id="IPR012349">
    <property type="entry name" value="Split_barrel_FMN-bd"/>
</dbReference>
<reference evidence="1 2" key="1">
    <citation type="submission" date="2018-05" db="EMBL/GenBank/DDBJ databases">
        <authorList>
            <consortium name="IHU Genomes"/>
        </authorList>
    </citation>
    <scope>NUCLEOTIDE SEQUENCE [LARGE SCALE GENOMIC DNA]</scope>
    <source>
        <strain evidence="1 2">P7335</strain>
    </source>
</reference>
<gene>
    <name evidence="1" type="ORF">MPP7335_04253</name>
</gene>
<dbReference type="EMBL" id="UEGS01000001">
    <property type="protein sequence ID" value="SRX82493.1"/>
    <property type="molecule type" value="Genomic_DNA"/>
</dbReference>
<dbReference type="Proteomes" id="UP000252008">
    <property type="component" value="Unassembled WGS sequence"/>
</dbReference>
<dbReference type="RefSeq" id="WP_083145092.1">
    <property type="nucleotide sequence ID" value="NZ_MVID01000019.1"/>
</dbReference>
<name>A0A375YN31_MYCPF</name>
<organism evidence="1 2">
    <name type="scientific">Mycolicibacterium parafortuitum</name>
    <name type="common">Mycobacterium parafortuitum</name>
    <dbReference type="NCBI Taxonomy" id="39692"/>
    <lineage>
        <taxon>Bacteria</taxon>
        <taxon>Bacillati</taxon>
        <taxon>Actinomycetota</taxon>
        <taxon>Actinomycetes</taxon>
        <taxon>Mycobacteriales</taxon>
        <taxon>Mycobacteriaceae</taxon>
        <taxon>Mycolicibacterium</taxon>
    </lineage>
</organism>
<protein>
    <recommendedName>
        <fullName evidence="3">Nitroreductase</fullName>
    </recommendedName>
</protein>
<dbReference type="Gene3D" id="2.30.110.10">
    <property type="entry name" value="Electron Transport, Fmn-binding Protein, Chain A"/>
    <property type="match status" value="1"/>
</dbReference>
<evidence type="ECO:0000313" key="1">
    <source>
        <dbReference type="EMBL" id="SRX82493.1"/>
    </source>
</evidence>